<evidence type="ECO:0000313" key="1">
    <source>
        <dbReference type="EMBL" id="TFK69648.1"/>
    </source>
</evidence>
<sequence length="538" mass="58425">MVYIPGVSLRLTTESLKSRQHPYPKSDSSAPSSAEMTRAKEWPNLVRKKSGQILKSSLKASSSATRASLTVGTFTGTSKSEPTTPTHKAVHFDSHLEHVKLFLAEQKPLAVSRDGSPTDDTSGTDSDFPSFMYGDLSDDSGRKKSLSLNVVNMPSSVDLNANVALEDLALSPHDLNIIGRIRLRNLAYSKAVAVRFTFDSWQTTSEVAGRYEKTIDSEFDRFVFTIRLTDLLSRVEDKILHLAIRYSVGGKEYWDNNGGNNYVAKFAKGQTSPEKASDAPGSALAKLHSKLERVVQGTEGFPSKLSPTTQTSEPLPSHATLTSRYTWGKAYKSPWTPPEISSPPRRLRHQSYPVTTKPKSNYAAPAATSTITPAVPKIRPLGSPREIDGSDTTSKSIVTDELLLSPLHSPVDKSSRHHRRGYFDLDHMETSDLKRTPSGTPPTGSIGDLASFNAFCFYTGPQASPTRIPRAHSANDVGEIFASMSPEVPGFSRRGFHTPVRSLAAVALAVTEGVDFGGDVSPGTTPVAAKTRTELSFS</sequence>
<name>A0ACD3AV98_9AGAR</name>
<protein>
    <submittedName>
        <fullName evidence="1">Uncharacterized protein</fullName>
    </submittedName>
</protein>
<proteinExistence type="predicted"/>
<dbReference type="Proteomes" id="UP000308600">
    <property type="component" value="Unassembled WGS sequence"/>
</dbReference>
<accession>A0ACD3AV98</accession>
<reference evidence="1 2" key="1">
    <citation type="journal article" date="2019" name="Nat. Ecol. Evol.">
        <title>Megaphylogeny resolves global patterns of mushroom evolution.</title>
        <authorList>
            <person name="Varga T."/>
            <person name="Krizsan K."/>
            <person name="Foldi C."/>
            <person name="Dima B."/>
            <person name="Sanchez-Garcia M."/>
            <person name="Sanchez-Ramirez S."/>
            <person name="Szollosi G.J."/>
            <person name="Szarkandi J.G."/>
            <person name="Papp V."/>
            <person name="Albert L."/>
            <person name="Andreopoulos W."/>
            <person name="Angelini C."/>
            <person name="Antonin V."/>
            <person name="Barry K.W."/>
            <person name="Bougher N.L."/>
            <person name="Buchanan P."/>
            <person name="Buyck B."/>
            <person name="Bense V."/>
            <person name="Catcheside P."/>
            <person name="Chovatia M."/>
            <person name="Cooper J."/>
            <person name="Damon W."/>
            <person name="Desjardin D."/>
            <person name="Finy P."/>
            <person name="Geml J."/>
            <person name="Haridas S."/>
            <person name="Hughes K."/>
            <person name="Justo A."/>
            <person name="Karasinski D."/>
            <person name="Kautmanova I."/>
            <person name="Kiss B."/>
            <person name="Kocsube S."/>
            <person name="Kotiranta H."/>
            <person name="LaButti K.M."/>
            <person name="Lechner B.E."/>
            <person name="Liimatainen K."/>
            <person name="Lipzen A."/>
            <person name="Lukacs Z."/>
            <person name="Mihaltcheva S."/>
            <person name="Morgado L.N."/>
            <person name="Niskanen T."/>
            <person name="Noordeloos M.E."/>
            <person name="Ohm R.A."/>
            <person name="Ortiz-Santana B."/>
            <person name="Ovrebo C."/>
            <person name="Racz N."/>
            <person name="Riley R."/>
            <person name="Savchenko A."/>
            <person name="Shiryaev A."/>
            <person name="Soop K."/>
            <person name="Spirin V."/>
            <person name="Szebenyi C."/>
            <person name="Tomsovsky M."/>
            <person name="Tulloss R.E."/>
            <person name="Uehling J."/>
            <person name="Grigoriev I.V."/>
            <person name="Vagvolgyi C."/>
            <person name="Papp T."/>
            <person name="Martin F.M."/>
            <person name="Miettinen O."/>
            <person name="Hibbett D.S."/>
            <person name="Nagy L.G."/>
        </authorList>
    </citation>
    <scope>NUCLEOTIDE SEQUENCE [LARGE SCALE GENOMIC DNA]</scope>
    <source>
        <strain evidence="1 2">NL-1719</strain>
    </source>
</reference>
<keyword evidence="2" id="KW-1185">Reference proteome</keyword>
<dbReference type="EMBL" id="ML208327">
    <property type="protein sequence ID" value="TFK69648.1"/>
    <property type="molecule type" value="Genomic_DNA"/>
</dbReference>
<organism evidence="1 2">
    <name type="scientific">Pluteus cervinus</name>
    <dbReference type="NCBI Taxonomy" id="181527"/>
    <lineage>
        <taxon>Eukaryota</taxon>
        <taxon>Fungi</taxon>
        <taxon>Dikarya</taxon>
        <taxon>Basidiomycota</taxon>
        <taxon>Agaricomycotina</taxon>
        <taxon>Agaricomycetes</taxon>
        <taxon>Agaricomycetidae</taxon>
        <taxon>Agaricales</taxon>
        <taxon>Pluteineae</taxon>
        <taxon>Pluteaceae</taxon>
        <taxon>Pluteus</taxon>
    </lineage>
</organism>
<gene>
    <name evidence="1" type="ORF">BDN72DRAFT_870599</name>
</gene>
<evidence type="ECO:0000313" key="2">
    <source>
        <dbReference type="Proteomes" id="UP000308600"/>
    </source>
</evidence>